<evidence type="ECO:0000313" key="7">
    <source>
        <dbReference type="EMBL" id="MSV25905.1"/>
    </source>
</evidence>
<protein>
    <recommendedName>
        <fullName evidence="6">Alpha-D-phosphohexomutase C-terminal domain-containing protein</fullName>
    </recommendedName>
</protein>
<proteinExistence type="predicted"/>
<keyword evidence="8" id="KW-1185">Reference proteome</keyword>
<dbReference type="AlphaFoldDB" id="A0A6I2UZW6"/>
<dbReference type="InterPro" id="IPR005843">
    <property type="entry name" value="A-D-PHexomutase_C"/>
</dbReference>
<evidence type="ECO:0000313" key="8">
    <source>
        <dbReference type="Proteomes" id="UP000430222"/>
    </source>
</evidence>
<gene>
    <name evidence="7" type="ORF">FYJ78_12180</name>
</gene>
<evidence type="ECO:0000259" key="6">
    <source>
        <dbReference type="Pfam" id="PF00408"/>
    </source>
</evidence>
<dbReference type="PANTHER" id="PTHR43771">
    <property type="entry name" value="PHOSPHOMANNOMUTASE"/>
    <property type="match status" value="1"/>
</dbReference>
<keyword evidence="2" id="KW-0597">Phosphoprotein</keyword>
<reference evidence="7 8" key="1">
    <citation type="submission" date="2019-08" db="EMBL/GenBank/DDBJ databases">
        <title>In-depth cultivation of the pig gut microbiome towards novel bacterial diversity and tailored functional studies.</title>
        <authorList>
            <person name="Wylensek D."/>
            <person name="Hitch T.C.A."/>
            <person name="Clavel T."/>
        </authorList>
    </citation>
    <scope>NUCLEOTIDE SEQUENCE [LARGE SCALE GENOMIC DNA]</scope>
    <source>
        <strain evidence="8">WCA-380-WT-3B3</strain>
    </source>
</reference>
<name>A0A6I2UZW6_9FIRM</name>
<comment type="cofactor">
    <cofactor evidence="1">
        <name>Mg(2+)</name>
        <dbReference type="ChEBI" id="CHEBI:18420"/>
    </cofactor>
</comment>
<keyword evidence="3" id="KW-0479">Metal-binding</keyword>
<dbReference type="SUPFAM" id="SSF55957">
    <property type="entry name" value="Phosphoglucomutase, C-terminal domain"/>
    <property type="match status" value="1"/>
</dbReference>
<feature type="domain" description="Alpha-D-phosphohexomutase C-terminal" evidence="6">
    <location>
        <begin position="18"/>
        <end position="61"/>
    </location>
</feature>
<evidence type="ECO:0000256" key="1">
    <source>
        <dbReference type="ARBA" id="ARBA00001946"/>
    </source>
</evidence>
<comment type="caution">
    <text evidence="7">The sequence shown here is derived from an EMBL/GenBank/DDBJ whole genome shotgun (WGS) entry which is preliminary data.</text>
</comment>
<keyword evidence="4" id="KW-0460">Magnesium</keyword>
<dbReference type="GO" id="GO:0046872">
    <property type="term" value="F:metal ion binding"/>
    <property type="evidence" value="ECO:0007669"/>
    <property type="project" value="UniProtKB-KW"/>
</dbReference>
<dbReference type="Gene3D" id="3.30.310.50">
    <property type="entry name" value="Alpha-D-phosphohexomutase, C-terminal domain"/>
    <property type="match status" value="1"/>
</dbReference>
<dbReference type="Proteomes" id="UP000430222">
    <property type="component" value="Unassembled WGS sequence"/>
</dbReference>
<dbReference type="InterPro" id="IPR036900">
    <property type="entry name" value="A-D-PHexomutase_C_sf"/>
</dbReference>
<organism evidence="7 8">
    <name type="scientific">Selenomonas montiformis</name>
    <dbReference type="NCBI Taxonomy" id="2652285"/>
    <lineage>
        <taxon>Bacteria</taxon>
        <taxon>Bacillati</taxon>
        <taxon>Bacillota</taxon>
        <taxon>Negativicutes</taxon>
        <taxon>Selenomonadales</taxon>
        <taxon>Selenomonadaceae</taxon>
        <taxon>Selenomonas</taxon>
    </lineage>
</organism>
<evidence type="ECO:0000256" key="4">
    <source>
        <dbReference type="ARBA" id="ARBA00022842"/>
    </source>
</evidence>
<dbReference type="Pfam" id="PF00408">
    <property type="entry name" value="PGM_PMM_IV"/>
    <property type="match status" value="1"/>
</dbReference>
<keyword evidence="5" id="KW-0413">Isomerase</keyword>
<accession>A0A6I2UZW6</accession>
<sequence>MLLRRIEEEYGPKGNVTKIDGLSVSFDDWRFNLRKSNTEPVIRLNVESRHNDALMRQKTEELLAKIVR</sequence>
<dbReference type="GO" id="GO:0016868">
    <property type="term" value="F:intramolecular phosphotransferase activity"/>
    <property type="evidence" value="ECO:0007669"/>
    <property type="project" value="InterPro"/>
</dbReference>
<evidence type="ECO:0000256" key="3">
    <source>
        <dbReference type="ARBA" id="ARBA00022723"/>
    </source>
</evidence>
<dbReference type="EMBL" id="VUNL01000018">
    <property type="protein sequence ID" value="MSV25905.1"/>
    <property type="molecule type" value="Genomic_DNA"/>
</dbReference>
<evidence type="ECO:0000256" key="2">
    <source>
        <dbReference type="ARBA" id="ARBA00022553"/>
    </source>
</evidence>
<dbReference type="PANTHER" id="PTHR43771:SF1">
    <property type="entry name" value="PHOSPHOMANNOMUTASE"/>
    <property type="match status" value="1"/>
</dbReference>
<evidence type="ECO:0000256" key="5">
    <source>
        <dbReference type="ARBA" id="ARBA00023235"/>
    </source>
</evidence>